<dbReference type="AlphaFoldDB" id="A0AA88WWG3"/>
<keyword evidence="7 12" id="KW-0812">Transmembrane</keyword>
<feature type="domain" description="Sodium/calcium exchanger membrane region" evidence="14">
    <location>
        <begin position="256"/>
        <end position="374"/>
    </location>
</feature>
<comment type="caution">
    <text evidence="12">Lacks conserved residue(s) required for the propagation of feature annotation.</text>
</comment>
<dbReference type="NCBIfam" id="TIGR00378">
    <property type="entry name" value="cax"/>
    <property type="match status" value="1"/>
</dbReference>
<comment type="caution">
    <text evidence="15">The sequence shown here is derived from an EMBL/GenBank/DDBJ whole genome shotgun (WGS) entry which is preliminary data.</text>
</comment>
<evidence type="ECO:0000256" key="11">
    <source>
        <dbReference type="ARBA" id="ARBA00023136"/>
    </source>
</evidence>
<gene>
    <name evidence="15" type="ORF">RJ639_032873</name>
</gene>
<protein>
    <recommendedName>
        <fullName evidence="12">Vacuolar cation/proton exchanger</fullName>
    </recommendedName>
</protein>
<comment type="function">
    <text evidence="12">Vacuolar cation/proton exchanger (CAX). Translocates Ca(2+) and other metal ions into vacuoles using the proton gradient formed by H(+)-ATPase and H(+)-pyrophosphatase.</text>
</comment>
<keyword evidence="4 12" id="KW-0050">Antiport</keyword>
<reference evidence="15" key="1">
    <citation type="submission" date="2022-12" db="EMBL/GenBank/DDBJ databases">
        <title>Draft genome assemblies for two species of Escallonia (Escalloniales).</title>
        <authorList>
            <person name="Chanderbali A."/>
            <person name="Dervinis C."/>
            <person name="Anghel I."/>
            <person name="Soltis D."/>
            <person name="Soltis P."/>
            <person name="Zapata F."/>
        </authorList>
    </citation>
    <scope>NUCLEOTIDE SEQUENCE</scope>
    <source>
        <strain evidence="15">UCBG64.0493</strain>
        <tissue evidence="15">Leaf</tissue>
    </source>
</reference>
<feature type="transmembrane region" description="Helical" evidence="12">
    <location>
        <begin position="69"/>
        <end position="91"/>
    </location>
</feature>
<comment type="subcellular location">
    <subcellularLocation>
        <location evidence="1">Vacuole membrane</location>
        <topology evidence="1">Multi-pass membrane protein</topology>
    </subcellularLocation>
</comment>
<evidence type="ECO:0000256" key="3">
    <source>
        <dbReference type="ARBA" id="ARBA00022448"/>
    </source>
</evidence>
<evidence type="ECO:0000256" key="10">
    <source>
        <dbReference type="ARBA" id="ARBA00023065"/>
    </source>
</evidence>
<feature type="transmembrane region" description="Helical" evidence="12">
    <location>
        <begin position="251"/>
        <end position="271"/>
    </location>
</feature>
<evidence type="ECO:0000313" key="15">
    <source>
        <dbReference type="EMBL" id="KAK3035448.1"/>
    </source>
</evidence>
<evidence type="ECO:0000256" key="2">
    <source>
        <dbReference type="ARBA" id="ARBA00008248"/>
    </source>
</evidence>
<keyword evidence="6 12" id="KW-0109">Calcium transport</keyword>
<feature type="transmembrane region" description="Helical" evidence="12">
    <location>
        <begin position="291"/>
        <end position="314"/>
    </location>
</feature>
<feature type="transmembrane region" description="Helical" evidence="12">
    <location>
        <begin position="174"/>
        <end position="193"/>
    </location>
</feature>
<feature type="transmembrane region" description="Helical" evidence="12">
    <location>
        <begin position="134"/>
        <end position="153"/>
    </location>
</feature>
<sequence length="386" mass="42409">MYSAIMGSSSEEHLNMENGGLKDSSKEHRNGRTAHNMSSSLLRKKSDPKLLSRVRFRMLKEFLTNLQEVLIGTKLCVLFPAIPLAIAANYFSFGRHNLHAVGGLINATCGNATELIIALLALHKKKIQVVKFSLLGSIHSNLLLVLGTSLFFGGLANMKDEQRYDRRQADVNSLLLLFGLLCHALPLMFRYAIGPVTSTAGPILQLSRASSTLMLLLYFAYIFFQLKTHRQLFEADEEVEGNGDDEEKPVIGFWSAFIWLVLMTIVISILSEYVVGTIEAASESWDISMSFISIILLPIVGNAAEHAGSVIFALKNKLDISLGVALGSASQISAFVVPLCVIVAWIMGIDMDLDFSLLETGSVAFSIIITAFTLQVLSSCFLIWKL</sequence>
<dbReference type="GO" id="GO:0006874">
    <property type="term" value="P:intracellular calcium ion homeostasis"/>
    <property type="evidence" value="ECO:0007669"/>
    <property type="project" value="TreeGrafter"/>
</dbReference>
<dbReference type="Pfam" id="PF01699">
    <property type="entry name" value="Na_Ca_ex"/>
    <property type="match status" value="2"/>
</dbReference>
<proteinExistence type="inferred from homology"/>
<feature type="transmembrane region" description="Helical" evidence="12">
    <location>
        <begin position="326"/>
        <end position="349"/>
    </location>
</feature>
<evidence type="ECO:0000259" key="14">
    <source>
        <dbReference type="Pfam" id="PF01699"/>
    </source>
</evidence>
<evidence type="ECO:0000256" key="1">
    <source>
        <dbReference type="ARBA" id="ARBA00004128"/>
    </source>
</evidence>
<keyword evidence="8 12" id="KW-0106">Calcium</keyword>
<keyword evidence="10 12" id="KW-0406">Ion transport</keyword>
<keyword evidence="3 12" id="KW-0813">Transport</keyword>
<keyword evidence="16" id="KW-1185">Reference proteome</keyword>
<name>A0AA88WWG3_9ASTE</name>
<organism evidence="15 16">
    <name type="scientific">Escallonia herrerae</name>
    <dbReference type="NCBI Taxonomy" id="1293975"/>
    <lineage>
        <taxon>Eukaryota</taxon>
        <taxon>Viridiplantae</taxon>
        <taxon>Streptophyta</taxon>
        <taxon>Embryophyta</taxon>
        <taxon>Tracheophyta</taxon>
        <taxon>Spermatophyta</taxon>
        <taxon>Magnoliopsida</taxon>
        <taxon>eudicotyledons</taxon>
        <taxon>Gunneridae</taxon>
        <taxon>Pentapetalae</taxon>
        <taxon>asterids</taxon>
        <taxon>campanulids</taxon>
        <taxon>Escalloniales</taxon>
        <taxon>Escalloniaceae</taxon>
        <taxon>Escallonia</taxon>
    </lineage>
</organism>
<dbReference type="Gene3D" id="1.20.1420.30">
    <property type="entry name" value="NCX, central ion-binding region"/>
    <property type="match status" value="2"/>
</dbReference>
<dbReference type="Proteomes" id="UP001188597">
    <property type="component" value="Unassembled WGS sequence"/>
</dbReference>
<evidence type="ECO:0000256" key="13">
    <source>
        <dbReference type="SAM" id="MobiDB-lite"/>
    </source>
</evidence>
<dbReference type="EMBL" id="JAVXUP010000174">
    <property type="protein sequence ID" value="KAK3035448.1"/>
    <property type="molecule type" value="Genomic_DNA"/>
</dbReference>
<dbReference type="GO" id="GO:0009705">
    <property type="term" value="C:plant-type vacuole membrane"/>
    <property type="evidence" value="ECO:0007669"/>
    <property type="project" value="TreeGrafter"/>
</dbReference>
<feature type="transmembrane region" description="Helical" evidence="12">
    <location>
        <begin position="103"/>
        <end position="122"/>
    </location>
</feature>
<dbReference type="NCBIfam" id="TIGR00846">
    <property type="entry name" value="caca2"/>
    <property type="match status" value="1"/>
</dbReference>
<feature type="transmembrane region" description="Helical" evidence="12">
    <location>
        <begin position="361"/>
        <end position="384"/>
    </location>
</feature>
<dbReference type="InterPro" id="IPR004837">
    <property type="entry name" value="NaCa_Exmemb"/>
</dbReference>
<dbReference type="PANTHER" id="PTHR31503">
    <property type="entry name" value="VACUOLAR CALCIUM ION TRANSPORTER"/>
    <property type="match status" value="1"/>
</dbReference>
<dbReference type="InterPro" id="IPR004798">
    <property type="entry name" value="CAX-like"/>
</dbReference>
<keyword evidence="5 12" id="KW-0926">Vacuole</keyword>
<evidence type="ECO:0000256" key="6">
    <source>
        <dbReference type="ARBA" id="ARBA00022568"/>
    </source>
</evidence>
<feature type="transmembrane region" description="Helical" evidence="12">
    <location>
        <begin position="205"/>
        <end position="224"/>
    </location>
</feature>
<evidence type="ECO:0000256" key="7">
    <source>
        <dbReference type="ARBA" id="ARBA00022692"/>
    </source>
</evidence>
<feature type="domain" description="Sodium/calcium exchanger membrane region" evidence="14">
    <location>
        <begin position="101"/>
        <end position="226"/>
    </location>
</feature>
<evidence type="ECO:0000256" key="9">
    <source>
        <dbReference type="ARBA" id="ARBA00022989"/>
    </source>
</evidence>
<evidence type="ECO:0000256" key="8">
    <source>
        <dbReference type="ARBA" id="ARBA00022837"/>
    </source>
</evidence>
<evidence type="ECO:0000256" key="4">
    <source>
        <dbReference type="ARBA" id="ARBA00022449"/>
    </source>
</evidence>
<dbReference type="InterPro" id="IPR004713">
    <property type="entry name" value="CaH_exchang"/>
</dbReference>
<feature type="non-terminal residue" evidence="15">
    <location>
        <position position="1"/>
    </location>
</feature>
<dbReference type="GO" id="GO:0015369">
    <property type="term" value="F:calcium:proton antiporter activity"/>
    <property type="evidence" value="ECO:0007669"/>
    <property type="project" value="UniProtKB-UniRule"/>
</dbReference>
<dbReference type="PANTHER" id="PTHR31503:SF42">
    <property type="entry name" value="VACUOLAR CATION_PROTON EXCHANGER"/>
    <property type="match status" value="1"/>
</dbReference>
<evidence type="ECO:0000256" key="5">
    <source>
        <dbReference type="ARBA" id="ARBA00022554"/>
    </source>
</evidence>
<accession>A0AA88WWG3</accession>
<keyword evidence="11 12" id="KW-0472">Membrane</keyword>
<evidence type="ECO:0000256" key="12">
    <source>
        <dbReference type="RuleBase" id="RU365028"/>
    </source>
</evidence>
<dbReference type="InterPro" id="IPR044880">
    <property type="entry name" value="NCX_ion-bd_dom_sf"/>
</dbReference>
<evidence type="ECO:0000313" key="16">
    <source>
        <dbReference type="Proteomes" id="UP001188597"/>
    </source>
</evidence>
<feature type="region of interest" description="Disordered" evidence="13">
    <location>
        <begin position="1"/>
        <end position="42"/>
    </location>
</feature>
<keyword evidence="9 12" id="KW-1133">Transmembrane helix</keyword>
<comment type="similarity">
    <text evidence="2">Belongs to the Ca(2+):cation antiporter (CaCA) (TC 2.A.19) family. Cation/proton exchanger (CAX) subfamily.</text>
</comment>